<evidence type="ECO:0000259" key="1">
    <source>
        <dbReference type="Pfam" id="PF18740"/>
    </source>
</evidence>
<dbReference type="RefSeq" id="WP_425563000.1">
    <property type="nucleotide sequence ID" value="NZ_BAABKO010000007.1"/>
</dbReference>
<protein>
    <recommendedName>
        <fullName evidence="1">EC042-2821-like Restriction Endonuclease-like domain-containing protein</fullName>
    </recommendedName>
</protein>
<gene>
    <name evidence="2" type="ORF">GCM10023351_33350</name>
</gene>
<sequence>MTQLLVEVNKKRKGRTLTSRDHQPVCWKRRLRDDPKYAWKHGTSVTHVWSGDAVALLRSITDDEYDEMRRECSAHLRTGSQCVGGRGLAAQLLHQVDEGLWSR</sequence>
<accession>A0ABP9ATQ3</accession>
<name>A0ABP9ATQ3_9MICO</name>
<evidence type="ECO:0000313" key="3">
    <source>
        <dbReference type="Proteomes" id="UP001501645"/>
    </source>
</evidence>
<feature type="domain" description="EC042-2821-like Restriction Endonuclease-like" evidence="1">
    <location>
        <begin position="7"/>
        <end position="63"/>
    </location>
</feature>
<dbReference type="Pfam" id="PF18740">
    <property type="entry name" value="EC042_2821"/>
    <property type="match status" value="1"/>
</dbReference>
<dbReference type="Proteomes" id="UP001501645">
    <property type="component" value="Unassembled WGS sequence"/>
</dbReference>
<proteinExistence type="predicted"/>
<organism evidence="2 3">
    <name type="scientific">Microbacterium gilvum</name>
    <dbReference type="NCBI Taxonomy" id="1336204"/>
    <lineage>
        <taxon>Bacteria</taxon>
        <taxon>Bacillati</taxon>
        <taxon>Actinomycetota</taxon>
        <taxon>Actinomycetes</taxon>
        <taxon>Micrococcales</taxon>
        <taxon>Microbacteriaceae</taxon>
        <taxon>Microbacterium</taxon>
    </lineage>
</organism>
<dbReference type="InterPro" id="IPR049530">
    <property type="entry name" value="EC042_2821"/>
</dbReference>
<evidence type="ECO:0000313" key="2">
    <source>
        <dbReference type="EMBL" id="GAA4784964.1"/>
    </source>
</evidence>
<reference evidence="3" key="1">
    <citation type="journal article" date="2019" name="Int. J. Syst. Evol. Microbiol.">
        <title>The Global Catalogue of Microorganisms (GCM) 10K type strain sequencing project: providing services to taxonomists for standard genome sequencing and annotation.</title>
        <authorList>
            <consortium name="The Broad Institute Genomics Platform"/>
            <consortium name="The Broad Institute Genome Sequencing Center for Infectious Disease"/>
            <person name="Wu L."/>
            <person name="Ma J."/>
        </authorList>
    </citation>
    <scope>NUCLEOTIDE SEQUENCE [LARGE SCALE GENOMIC DNA]</scope>
    <source>
        <strain evidence="3">JCM 18537</strain>
    </source>
</reference>
<comment type="caution">
    <text evidence="2">The sequence shown here is derived from an EMBL/GenBank/DDBJ whole genome shotgun (WGS) entry which is preliminary data.</text>
</comment>
<dbReference type="EMBL" id="BAABKO010000007">
    <property type="protein sequence ID" value="GAA4784964.1"/>
    <property type="molecule type" value="Genomic_DNA"/>
</dbReference>
<keyword evidence="3" id="KW-1185">Reference proteome</keyword>